<accession>A0AA38HWZ7</accession>
<dbReference type="PANTHER" id="PTHR14919:SF0">
    <property type="entry name" value="SPERM FLAGELLAR PROTEIN 2"/>
    <property type="match status" value="1"/>
</dbReference>
<dbReference type="Pfam" id="PF24082">
    <property type="entry name" value="SPEF2_C"/>
    <property type="match status" value="1"/>
</dbReference>
<protein>
    <recommendedName>
        <fullName evidence="1">SPEF2 C-terminal domain-containing protein</fullName>
    </recommendedName>
</protein>
<feature type="domain" description="SPEF2 C-terminal" evidence="1">
    <location>
        <begin position="67"/>
        <end position="139"/>
    </location>
</feature>
<organism evidence="2 3">
    <name type="scientific">Zophobas morio</name>
    <dbReference type="NCBI Taxonomy" id="2755281"/>
    <lineage>
        <taxon>Eukaryota</taxon>
        <taxon>Metazoa</taxon>
        <taxon>Ecdysozoa</taxon>
        <taxon>Arthropoda</taxon>
        <taxon>Hexapoda</taxon>
        <taxon>Insecta</taxon>
        <taxon>Pterygota</taxon>
        <taxon>Neoptera</taxon>
        <taxon>Endopterygota</taxon>
        <taxon>Coleoptera</taxon>
        <taxon>Polyphaga</taxon>
        <taxon>Cucujiformia</taxon>
        <taxon>Tenebrionidae</taxon>
        <taxon>Zophobas</taxon>
    </lineage>
</organism>
<evidence type="ECO:0000313" key="3">
    <source>
        <dbReference type="Proteomes" id="UP001168821"/>
    </source>
</evidence>
<dbReference type="Proteomes" id="UP001168821">
    <property type="component" value="Unassembled WGS sequence"/>
</dbReference>
<dbReference type="AlphaFoldDB" id="A0AA38HWZ7"/>
<sequence length="140" mass="16601">MFDDIKERYENEVASVYKACQLLRESVEKEVIIRPELIFENDQLVEIQVTLFPENLVIPELDYSEGTFKIEQLERIVRILCDLAPNGYIMKKTFMLLIQDILYQDDIEEVTDTPKLWRNLTTSTLKALLKKLFDDEVYVY</sequence>
<evidence type="ECO:0000313" key="2">
    <source>
        <dbReference type="EMBL" id="KAJ3644777.1"/>
    </source>
</evidence>
<proteinExistence type="predicted"/>
<dbReference type="EMBL" id="JALNTZ010000007">
    <property type="protein sequence ID" value="KAJ3644777.1"/>
    <property type="molecule type" value="Genomic_DNA"/>
</dbReference>
<gene>
    <name evidence="2" type="ORF">Zmor_022481</name>
</gene>
<dbReference type="PANTHER" id="PTHR14919">
    <property type="entry name" value="KPL2-RELATED"/>
    <property type="match status" value="1"/>
</dbReference>
<reference evidence="2" key="1">
    <citation type="journal article" date="2023" name="G3 (Bethesda)">
        <title>Whole genome assemblies of Zophobas morio and Tenebrio molitor.</title>
        <authorList>
            <person name="Kaur S."/>
            <person name="Stinson S.A."/>
            <person name="diCenzo G.C."/>
        </authorList>
    </citation>
    <scope>NUCLEOTIDE SEQUENCE</scope>
    <source>
        <strain evidence="2">QUZm001</strain>
    </source>
</reference>
<evidence type="ECO:0000259" key="1">
    <source>
        <dbReference type="Pfam" id="PF24082"/>
    </source>
</evidence>
<name>A0AA38HWZ7_9CUCU</name>
<dbReference type="InterPro" id="IPR052634">
    <property type="entry name" value="Sperm_flagellar-bone_growth"/>
</dbReference>
<dbReference type="InterPro" id="IPR056199">
    <property type="entry name" value="SPEF2_C"/>
</dbReference>
<comment type="caution">
    <text evidence="2">The sequence shown here is derived from an EMBL/GenBank/DDBJ whole genome shotgun (WGS) entry which is preliminary data.</text>
</comment>
<keyword evidence="3" id="KW-1185">Reference proteome</keyword>